<dbReference type="Pfam" id="PF12697">
    <property type="entry name" value="Abhydrolase_6"/>
    <property type="match status" value="1"/>
</dbReference>
<keyword evidence="1 3" id="KW-0378">Hydrolase</keyword>
<dbReference type="RefSeq" id="WP_181761976.1">
    <property type="nucleotide sequence ID" value="NZ_BMCR01000003.1"/>
</dbReference>
<dbReference type="Proteomes" id="UP000559404">
    <property type="component" value="Unassembled WGS sequence"/>
</dbReference>
<accession>A0A838XZA9</accession>
<evidence type="ECO:0000313" key="4">
    <source>
        <dbReference type="Proteomes" id="UP000559404"/>
    </source>
</evidence>
<dbReference type="PANTHER" id="PTHR43798">
    <property type="entry name" value="MONOACYLGLYCEROL LIPASE"/>
    <property type="match status" value="1"/>
</dbReference>
<dbReference type="GO" id="GO:0016787">
    <property type="term" value="F:hydrolase activity"/>
    <property type="evidence" value="ECO:0007669"/>
    <property type="project" value="UniProtKB-KW"/>
</dbReference>
<gene>
    <name evidence="3" type="ORF">H1W37_19130</name>
</gene>
<sequence>MSDLHIRRRGQLAAGKRPVVLLHGWSCHGGFMEPQLTTLGRETLVLAPDLPGHGESRAVRPFTIEAAADAVMARIAAEGLDEVVLHGWSMGALVAWSLIERHGTDRLAALVVEDMSPKVLNGPDWDLGTLSDLDARRNAVFLRALEKQWPALVRPTALKTFAADLDPASPLIRHAEQEMRKADPAALAAMWASLTAQDFRALLPAIDIPVVLAPGGKSQLYDSRAARWQQSRLPSARIAPFFRSGHAPHLEEADAFNALLSGLATR</sequence>
<proteinExistence type="predicted"/>
<evidence type="ECO:0000259" key="2">
    <source>
        <dbReference type="Pfam" id="PF12697"/>
    </source>
</evidence>
<keyword evidence="4" id="KW-1185">Reference proteome</keyword>
<name>A0A838XZA9_9HYPH</name>
<dbReference type="InterPro" id="IPR050266">
    <property type="entry name" value="AB_hydrolase_sf"/>
</dbReference>
<evidence type="ECO:0000256" key="1">
    <source>
        <dbReference type="ARBA" id="ARBA00022801"/>
    </source>
</evidence>
<feature type="domain" description="AB hydrolase-1" evidence="2">
    <location>
        <begin position="19"/>
        <end position="258"/>
    </location>
</feature>
<dbReference type="InterPro" id="IPR000073">
    <property type="entry name" value="AB_hydrolase_1"/>
</dbReference>
<dbReference type="InterPro" id="IPR029058">
    <property type="entry name" value="AB_hydrolase_fold"/>
</dbReference>
<organism evidence="3 4">
    <name type="scientific">Stappia taiwanensis</name>
    <dbReference type="NCBI Taxonomy" id="992267"/>
    <lineage>
        <taxon>Bacteria</taxon>
        <taxon>Pseudomonadati</taxon>
        <taxon>Pseudomonadota</taxon>
        <taxon>Alphaproteobacteria</taxon>
        <taxon>Hyphomicrobiales</taxon>
        <taxon>Stappiaceae</taxon>
        <taxon>Stappia</taxon>
    </lineage>
</organism>
<protein>
    <submittedName>
        <fullName evidence="3">Alpha/beta fold hydrolase</fullName>
    </submittedName>
</protein>
<reference evidence="3 4" key="2">
    <citation type="submission" date="2020-08" db="EMBL/GenBank/DDBJ databases">
        <title>Stappia taiwanensis sp. nov., isolated from a coastal thermal spring.</title>
        <authorList>
            <person name="Kampfer P."/>
        </authorList>
    </citation>
    <scope>NUCLEOTIDE SEQUENCE [LARGE SCALE GENOMIC DNA]</scope>
    <source>
        <strain evidence="3 4">DSM 23284</strain>
    </source>
</reference>
<dbReference type="EMBL" id="JACEON010000025">
    <property type="protein sequence ID" value="MBA4613776.1"/>
    <property type="molecule type" value="Genomic_DNA"/>
</dbReference>
<dbReference type="GO" id="GO:0016020">
    <property type="term" value="C:membrane"/>
    <property type="evidence" value="ECO:0007669"/>
    <property type="project" value="TreeGrafter"/>
</dbReference>
<dbReference type="AlphaFoldDB" id="A0A838XZA9"/>
<evidence type="ECO:0000313" key="3">
    <source>
        <dbReference type="EMBL" id="MBA4613776.1"/>
    </source>
</evidence>
<reference evidence="3 4" key="1">
    <citation type="submission" date="2020-07" db="EMBL/GenBank/DDBJ databases">
        <authorList>
            <person name="Li M."/>
        </authorList>
    </citation>
    <scope>NUCLEOTIDE SEQUENCE [LARGE SCALE GENOMIC DNA]</scope>
    <source>
        <strain evidence="3 4">DSM 23284</strain>
    </source>
</reference>
<dbReference type="Gene3D" id="3.40.50.1820">
    <property type="entry name" value="alpha/beta hydrolase"/>
    <property type="match status" value="1"/>
</dbReference>
<dbReference type="PANTHER" id="PTHR43798:SF31">
    <property type="entry name" value="AB HYDROLASE SUPERFAMILY PROTEIN YCLE"/>
    <property type="match status" value="1"/>
</dbReference>
<dbReference type="SUPFAM" id="SSF53474">
    <property type="entry name" value="alpha/beta-Hydrolases"/>
    <property type="match status" value="1"/>
</dbReference>
<comment type="caution">
    <text evidence="3">The sequence shown here is derived from an EMBL/GenBank/DDBJ whole genome shotgun (WGS) entry which is preliminary data.</text>
</comment>